<feature type="transmembrane region" description="Helical" evidence="2">
    <location>
        <begin position="348"/>
        <end position="370"/>
    </location>
</feature>
<feature type="domain" description="Reverse transcriptase" evidence="3">
    <location>
        <begin position="1467"/>
        <end position="1743"/>
    </location>
</feature>
<feature type="region of interest" description="Disordered" evidence="1">
    <location>
        <begin position="769"/>
        <end position="789"/>
    </location>
</feature>
<dbReference type="PROSITE" id="PS50878">
    <property type="entry name" value="RT_POL"/>
    <property type="match status" value="1"/>
</dbReference>
<feature type="transmembrane region" description="Helical" evidence="2">
    <location>
        <begin position="119"/>
        <end position="138"/>
    </location>
</feature>
<dbReference type="Pfam" id="PF00078">
    <property type="entry name" value="RVT_1"/>
    <property type="match status" value="1"/>
</dbReference>
<protein>
    <recommendedName>
        <fullName evidence="3">Reverse transcriptase domain-containing protein</fullName>
    </recommendedName>
</protein>
<dbReference type="InterPro" id="IPR000477">
    <property type="entry name" value="RT_dom"/>
</dbReference>
<evidence type="ECO:0000256" key="1">
    <source>
        <dbReference type="SAM" id="MobiDB-lite"/>
    </source>
</evidence>
<dbReference type="GO" id="GO:0003824">
    <property type="term" value="F:catalytic activity"/>
    <property type="evidence" value="ECO:0007669"/>
    <property type="project" value="InterPro"/>
</dbReference>
<feature type="transmembrane region" description="Helical" evidence="2">
    <location>
        <begin position="89"/>
        <end position="107"/>
    </location>
</feature>
<dbReference type="InterPro" id="IPR036691">
    <property type="entry name" value="Endo/exonu/phosph_ase_sf"/>
</dbReference>
<dbReference type="EMBL" id="OIVN01003347">
    <property type="protein sequence ID" value="SPD10616.1"/>
    <property type="molecule type" value="Genomic_DNA"/>
</dbReference>
<dbReference type="InterPro" id="IPR005135">
    <property type="entry name" value="Endo/exonuclease/phosphatase"/>
</dbReference>
<dbReference type="CDD" id="cd01650">
    <property type="entry name" value="RT_nLTR_like"/>
    <property type="match status" value="1"/>
</dbReference>
<proteinExistence type="predicted"/>
<feature type="region of interest" description="Disordered" evidence="1">
    <location>
        <begin position="820"/>
        <end position="872"/>
    </location>
</feature>
<evidence type="ECO:0000256" key="2">
    <source>
        <dbReference type="SAM" id="Phobius"/>
    </source>
</evidence>
<dbReference type="Gene3D" id="3.60.10.10">
    <property type="entry name" value="Endonuclease/exonuclease/phosphatase"/>
    <property type="match status" value="1"/>
</dbReference>
<dbReference type="Pfam" id="PF03372">
    <property type="entry name" value="Exo_endo_phos"/>
    <property type="match status" value="1"/>
</dbReference>
<feature type="compositionally biased region" description="Polar residues" evidence="1">
    <location>
        <begin position="841"/>
        <end position="854"/>
    </location>
</feature>
<gene>
    <name evidence="4" type="ORF">FSB_LOCUS38498</name>
</gene>
<feature type="transmembrane region" description="Helical" evidence="2">
    <location>
        <begin position="193"/>
        <end position="214"/>
    </location>
</feature>
<feature type="region of interest" description="Disordered" evidence="1">
    <location>
        <begin position="655"/>
        <end position="728"/>
    </location>
</feature>
<feature type="transmembrane region" description="Helical" evidence="2">
    <location>
        <begin position="382"/>
        <end position="402"/>
    </location>
</feature>
<dbReference type="PANTHER" id="PTHR31061">
    <property type="entry name" value="LD22376P"/>
    <property type="match status" value="1"/>
</dbReference>
<reference evidence="4" key="1">
    <citation type="submission" date="2018-02" db="EMBL/GenBank/DDBJ databases">
        <authorList>
            <person name="Cohen D.B."/>
            <person name="Kent A.D."/>
        </authorList>
    </citation>
    <scope>NUCLEOTIDE SEQUENCE</scope>
</reference>
<accession>A0A2N9H865</accession>
<evidence type="ECO:0000313" key="4">
    <source>
        <dbReference type="EMBL" id="SPD10616.1"/>
    </source>
</evidence>
<feature type="region of interest" description="Disordered" evidence="1">
    <location>
        <begin position="24"/>
        <end position="47"/>
    </location>
</feature>
<evidence type="ECO:0000259" key="3">
    <source>
        <dbReference type="PROSITE" id="PS50878"/>
    </source>
</evidence>
<dbReference type="Pfam" id="PF13966">
    <property type="entry name" value="zf-RVT"/>
    <property type="match status" value="1"/>
</dbReference>
<keyword evidence="2" id="KW-0812">Transmembrane</keyword>
<keyword evidence="2" id="KW-0472">Membrane</keyword>
<name>A0A2N9H865_FAGSY</name>
<sequence>MSTLVDVAEEQRAPLLHNASTDENEDEIVPFSSSNGPDAPTPTDPNQRLNSLDVFRGLTVALMILVDDAGGAFPSINHSPWYGVTLADFVMPFFLFSVGVSIGLVFKKISSKSIATKKVILRTIKLFLLGLFLQGGYFHGLNDLTYGVDVEKIRWLGVLQRISIGYLLASMSEIWLVNNNIVDSPTAFVRKYYIQWMFAILLCSIYMCLLYGLYIPNWEYEATSTNLSGYASGTQIVHCEVRGSLEPPCNAVGLIDRIILGEHHLYQHPVYRRTKECSINSPDYGPLPQNAPGWCLAPFDPEGILSSLMAAITCFVGLQFGHILVHFKVQCFLLLLHNMYAYDQMQRVLLWSMLSVPLLIAGCVLELLGISGVPFCKPLYTLSYMCITTGASGLFLTIIFYIDGFLSPPPLSPPTTLPPPPQPIYHQLPPQSSFPAFPYAFAPSHPHWTSTPTFTQWPYPPPPIFPLLTQNPITPPQNNLKPFPTQPQPTQTIKATTTGIPRHTSSKPADIGGVKHSFRIDAKRMTLIFDGGRNDPYHIIERRGKFRGSIWVSSKGLHWLLGAWDQLSQISTQPEGFFQSHRDGYRVLELSCMKNKGGRFVELADYHSGSRQGHIRIPEGKQGTGWISFGEEVRRYFLGNGSQQAKLAGRVVAGKEETKVPGGEPRNLARSSINGESRNRRGEVTNPAGSSRNGKGNVFDRLDFGHKQTPRVPMVSGGPRPTRKFDFHWNPTHKTLRIIKNEDAKRTSIWVDSGPQPKAQHPGPITTNHTFTNSHMDPSVEEPNRPKSGLLKSTVEVGGLLSQPSYFACLDSVSEKGETSHATSPIAMESPNRHANRLTDDQWSPLSPAPSSIGITEPFRPRLGTSNTPAMPSTVLPLLLQPKEETDRNSPIQCVPLQRLEPETEPETDQQGCFDKEEERSQWLDFQYRRFSTQVGVSIVGFEDQCYSLLRRIDEERKRTIQDEGPRQRSTPRKKCQRELKSLPSSLRIMSWNVRGLNNPRKREIVKNMLRDWRCDVVCLQETKLDHMDQSLIRSIWSNPYAGWEVVNAVNTAGGLLILWDKRVLDKVDAFSGVYSVSCSWKGIVDGFVWSCTGVYGPTVETSRSAFWAELVDIRQRWNYPWCILGDFNVVRYPSERLGGRSFSPGMLAFSDFIENSHLVDLPLVGGSFTWSSGSDPPAMSRIDRALVSPDWEEHFPDVMQKLLPRPISDHHPILVEAGGMLRGKCSFKFENMWLKHGGFVARVQDWWNSYTFSGTPSYVLACKLKALKWDLKVWNREEFGDLSFNKSRLQAELLGLDVKEGSDGLTPEEKLQRETIKADLIRLAHLAETSWRQKSRVLWLKEGDNNTKFFHGMANSHRRNNYIEKLEEEGVVYDEDQVLRDHVVQFYQSLYDESEAWRPKVDGLELDSIRAGDREWLERKFDKEEILQVLHSIQGDKAPGPDGFTMGFFQKCWSVVEANVMAVFEEFHEFCVFEKSFNATFLALIPKKQNASHIRDFRPISLIGCVYKLMAKVLTNRLKTVLENIISESQNAFIGGRQILDSVLVANESLDSRIKSGIPGVICKLDIEKAYDHVNWECLLYILERMGFGGKWCRWIKACISSVHFSVLVNGSPAGFFSSSRGLRQEDPLSPLLFLLVMEVLSRMLRKLELGGFISGFTIGSEVSISHLLFADDSILFCDANPQQLMYIRLVLTFFEAVTGLRVNMRKSELVPVGDVPNLSTLADIMHCRVTSLPMTYLGMPLGSSFKSKDIWNSIVEKMERRLAGWKSLYLSKGGRLTLLKRSRRFSATFYGDQGEVVNPHLVNWDTVCSPITYGGLGVRKIVPFNKALLGKWLWRFGVEETRLWSISSIWADFVSFVDYEVGVGDRIRFWFDRWCGDRPLKDVFPDLFVCATNRNATVASLFLQSASGPRSTWNVTFVRNFNDWDVARVASFFECLYSHDSFRNGADRLRWRLKGDGVFDTRSFYSALRGSQPVTFPWKAIWGVRVPRRIAFFTWSAVWGRILTADNLMRRGYHLAGRCYMCWCEGESISHLLLHCPRAMGLWSYVFRTFGIMWVMPKDLTDLLFGWHNWMGKSHSRIWNLIPSCLYWTIWREQNRRVFEDVECTELQLLEFFSNSLFDWATVWGYSQSTTVDIKHCRKPTMLLEWMGLNALIVYALAACDLFPAAMQGFYWCSPENNLVDGTKSLLQAMIHSEKWGTLVFVMLEILFWSLVAGFLHMKGIYIKM</sequence>
<feature type="transmembrane region" description="Helical" evidence="2">
    <location>
        <begin position="304"/>
        <end position="327"/>
    </location>
</feature>
<dbReference type="SUPFAM" id="SSF56219">
    <property type="entry name" value="DNase I-like"/>
    <property type="match status" value="1"/>
</dbReference>
<dbReference type="PANTHER" id="PTHR31061:SF23">
    <property type="entry name" value="OS05G0155700 PROTEIN"/>
    <property type="match status" value="1"/>
</dbReference>
<organism evidence="4">
    <name type="scientific">Fagus sylvatica</name>
    <name type="common">Beechnut</name>
    <dbReference type="NCBI Taxonomy" id="28930"/>
    <lineage>
        <taxon>Eukaryota</taxon>
        <taxon>Viridiplantae</taxon>
        <taxon>Streptophyta</taxon>
        <taxon>Embryophyta</taxon>
        <taxon>Tracheophyta</taxon>
        <taxon>Spermatophyta</taxon>
        <taxon>Magnoliopsida</taxon>
        <taxon>eudicotyledons</taxon>
        <taxon>Gunneridae</taxon>
        <taxon>Pentapetalae</taxon>
        <taxon>rosids</taxon>
        <taxon>fabids</taxon>
        <taxon>Fagales</taxon>
        <taxon>Fagaceae</taxon>
        <taxon>Fagus</taxon>
    </lineage>
</organism>
<keyword evidence="2" id="KW-1133">Transmembrane helix</keyword>
<feature type="transmembrane region" description="Helical" evidence="2">
    <location>
        <begin position="2198"/>
        <end position="2218"/>
    </location>
</feature>
<dbReference type="InterPro" id="IPR026960">
    <property type="entry name" value="RVT-Znf"/>
</dbReference>